<keyword evidence="1" id="KW-0812">Transmembrane</keyword>
<keyword evidence="1" id="KW-0472">Membrane</keyword>
<proteinExistence type="predicted"/>
<reference evidence="2 3" key="1">
    <citation type="submission" date="2015-11" db="EMBL/GenBank/DDBJ databases">
        <title>Draft WGS of Vibrio toranzoniae.</title>
        <authorList>
            <person name="Lasa A."/>
            <person name="Romalde J.L."/>
        </authorList>
    </citation>
    <scope>NUCLEOTIDE SEQUENCE [LARGE SCALE GENOMIC DNA]</scope>
    <source>
        <strain evidence="2 3">Vb 10.8</strain>
    </source>
</reference>
<gene>
    <name evidence="2" type="ORF">APQ14_19615</name>
</gene>
<dbReference type="AlphaFoldDB" id="A0A109D4V2"/>
<keyword evidence="1" id="KW-1133">Transmembrane helix</keyword>
<accession>A0A109D4V2</accession>
<evidence type="ECO:0000256" key="1">
    <source>
        <dbReference type="SAM" id="Phobius"/>
    </source>
</evidence>
<feature type="transmembrane region" description="Helical" evidence="1">
    <location>
        <begin position="6"/>
        <end position="22"/>
    </location>
</feature>
<dbReference type="EMBL" id="LMXU01000048">
    <property type="protein sequence ID" value="KWT98929.1"/>
    <property type="molecule type" value="Genomic_DNA"/>
</dbReference>
<sequence>MRIIFYSITGIMIVLLASLFMISNQYRHEQSITLEKIAQERIVNKESFLNAENKIIAEEKAPPKKKGNLSVENFDESQVCKAVIATVMGRSPKIMKVYKENVFEVFVSYVLDDGVMWKYRCDFGLYSVDWQRVGGNWVKTNLDVKEINQILIVTQTHDDGSISRKYFDETVFD</sequence>
<name>A0A109D4V2_9VIBR</name>
<evidence type="ECO:0000313" key="3">
    <source>
        <dbReference type="Proteomes" id="UP000057389"/>
    </source>
</evidence>
<comment type="caution">
    <text evidence="2">The sequence shown here is derived from an EMBL/GenBank/DDBJ whole genome shotgun (WGS) entry which is preliminary data.</text>
</comment>
<dbReference type="OrthoDB" id="6904817at2"/>
<dbReference type="RefSeq" id="WP_060469809.1">
    <property type="nucleotide sequence ID" value="NZ_AP025514.1"/>
</dbReference>
<protein>
    <submittedName>
        <fullName evidence="2">Uncharacterized protein</fullName>
    </submittedName>
</protein>
<organism evidence="2 3">
    <name type="scientific">Vibrio toranzoniae</name>
    <dbReference type="NCBI Taxonomy" id="1194427"/>
    <lineage>
        <taxon>Bacteria</taxon>
        <taxon>Pseudomonadati</taxon>
        <taxon>Pseudomonadota</taxon>
        <taxon>Gammaproteobacteria</taxon>
        <taxon>Vibrionales</taxon>
        <taxon>Vibrionaceae</taxon>
        <taxon>Vibrio</taxon>
    </lineage>
</organism>
<keyword evidence="3" id="KW-1185">Reference proteome</keyword>
<dbReference type="GeneID" id="300178417"/>
<dbReference type="Proteomes" id="UP000057389">
    <property type="component" value="Unassembled WGS sequence"/>
</dbReference>
<evidence type="ECO:0000313" key="2">
    <source>
        <dbReference type="EMBL" id="KWT98929.1"/>
    </source>
</evidence>